<sequence length="215" mass="24367">MPVGSKPVLELLLKWLRRNGVQEVFITTGYLGHLIRTVCGDGRQWGLRIRYTEELEPLGTVGALRLLREELDETFLVINGDVLTDLNIAALADFHRRQETMLTIATASRTIQTDFGIIEEKGNRVVRFQEKPTLTHLVSMGVYCMEPDILSYIPDGVAFGFDNLMHAMLAAQESVSTFQHGGLWLDIGRVEDFQKVQEMAWDEQWPAAYETRVVA</sequence>
<accession>A0ABS4SH45</accession>
<organism evidence="2 3">
    <name type="scientific">Azospirillum rugosum</name>
    <dbReference type="NCBI Taxonomy" id="416170"/>
    <lineage>
        <taxon>Bacteria</taxon>
        <taxon>Pseudomonadati</taxon>
        <taxon>Pseudomonadota</taxon>
        <taxon>Alphaproteobacteria</taxon>
        <taxon>Rhodospirillales</taxon>
        <taxon>Azospirillaceae</taxon>
        <taxon>Azospirillum</taxon>
    </lineage>
</organism>
<evidence type="ECO:0000313" key="3">
    <source>
        <dbReference type="Proteomes" id="UP000781958"/>
    </source>
</evidence>
<dbReference type="InterPro" id="IPR005835">
    <property type="entry name" value="NTP_transferase_dom"/>
</dbReference>
<proteinExistence type="predicted"/>
<reference evidence="2 3" key="1">
    <citation type="submission" date="2021-03" db="EMBL/GenBank/DDBJ databases">
        <title>Genomic Encyclopedia of Type Strains, Phase III (KMG-III): the genomes of soil and plant-associated and newly described type strains.</title>
        <authorList>
            <person name="Whitman W."/>
        </authorList>
    </citation>
    <scope>NUCLEOTIDE SEQUENCE [LARGE SCALE GENOMIC DNA]</scope>
    <source>
        <strain evidence="2 3">IMMIB AFH-6</strain>
    </source>
</reference>
<keyword evidence="2" id="KW-0548">Nucleotidyltransferase</keyword>
<dbReference type="PANTHER" id="PTHR22572">
    <property type="entry name" value="SUGAR-1-PHOSPHATE GUANYL TRANSFERASE"/>
    <property type="match status" value="1"/>
</dbReference>
<gene>
    <name evidence="2" type="ORF">J2851_001026</name>
</gene>
<dbReference type="GO" id="GO:0004475">
    <property type="term" value="F:mannose-1-phosphate guanylyltransferase (GTP) activity"/>
    <property type="evidence" value="ECO:0007669"/>
    <property type="project" value="UniProtKB-EC"/>
</dbReference>
<dbReference type="EC" id="2.7.7.13" evidence="2"/>
<dbReference type="EMBL" id="JAGINP010000003">
    <property type="protein sequence ID" value="MBP2291277.1"/>
    <property type="molecule type" value="Genomic_DNA"/>
</dbReference>
<dbReference type="InterPro" id="IPR029044">
    <property type="entry name" value="Nucleotide-diphossugar_trans"/>
</dbReference>
<dbReference type="Gene3D" id="3.90.550.10">
    <property type="entry name" value="Spore Coat Polysaccharide Biosynthesis Protein SpsA, Chain A"/>
    <property type="match status" value="1"/>
</dbReference>
<dbReference type="Pfam" id="PF00483">
    <property type="entry name" value="NTP_transferase"/>
    <property type="match status" value="1"/>
</dbReference>
<evidence type="ECO:0000313" key="2">
    <source>
        <dbReference type="EMBL" id="MBP2291277.1"/>
    </source>
</evidence>
<name>A0ABS4SH45_9PROT</name>
<feature type="domain" description="Nucleotidyl transferase" evidence="1">
    <location>
        <begin position="2"/>
        <end position="198"/>
    </location>
</feature>
<evidence type="ECO:0000259" key="1">
    <source>
        <dbReference type="Pfam" id="PF00483"/>
    </source>
</evidence>
<protein>
    <submittedName>
        <fullName evidence="2">Mannose-1-phosphate guanylyltransferase</fullName>
        <ecNumber evidence="2">2.7.7.13</ecNumber>
    </submittedName>
</protein>
<keyword evidence="3" id="KW-1185">Reference proteome</keyword>
<dbReference type="SUPFAM" id="SSF53448">
    <property type="entry name" value="Nucleotide-diphospho-sugar transferases"/>
    <property type="match status" value="1"/>
</dbReference>
<comment type="caution">
    <text evidence="2">The sequence shown here is derived from an EMBL/GenBank/DDBJ whole genome shotgun (WGS) entry which is preliminary data.</text>
</comment>
<keyword evidence="2" id="KW-0808">Transferase</keyword>
<dbReference type="InterPro" id="IPR050486">
    <property type="entry name" value="Mannose-1P_guanyltransferase"/>
</dbReference>
<dbReference type="Proteomes" id="UP000781958">
    <property type="component" value="Unassembled WGS sequence"/>
</dbReference>